<dbReference type="EMBL" id="CP017557">
    <property type="protein sequence ID" value="AOW06386.1"/>
    <property type="molecule type" value="Genomic_DNA"/>
</dbReference>
<dbReference type="GeneID" id="2912874"/>
<dbReference type="OrthoDB" id="4072512at2759"/>
<evidence type="ECO:0000313" key="2">
    <source>
        <dbReference type="Proteomes" id="UP000182444"/>
    </source>
</evidence>
<gene>
    <name evidence="1" type="ORF">YALI1_E40818g</name>
</gene>
<evidence type="ECO:0000313" key="1">
    <source>
        <dbReference type="EMBL" id="AOW06386.1"/>
    </source>
</evidence>
<dbReference type="VEuPathDB" id="FungiDB:YALI1_E40818g"/>
<dbReference type="VEuPathDB" id="FungiDB:YALI0_E34441g"/>
<sequence>MTKMTKVRMPTADTPLAKRKNLFFLDTFINHEGHYDWQCYTRHFAYVVPNQWDTYWEFEAFCKEINPALSTQYPGACYDSKRYRVSDTENYYEAREALVHGDFLYTCADNWYIFEVPKYSSDYVKPDSVASLQDWKEMVIRLSKLEAEVQDLRQI</sequence>
<dbReference type="RefSeq" id="XP_504773.1">
    <property type="nucleotide sequence ID" value="XM_504773.1"/>
</dbReference>
<accession>A0A1H6PQB6</accession>
<protein>
    <submittedName>
        <fullName evidence="1">Uncharacterized protein</fullName>
    </submittedName>
</protein>
<dbReference type="KEGG" id="yli:2912874"/>
<dbReference type="AlphaFoldDB" id="A0A1H6PQB6"/>
<name>A0A1H6PQB6_YARLL</name>
<reference evidence="1 2" key="1">
    <citation type="journal article" date="2016" name="PLoS ONE">
        <title>Sequence Assembly of Yarrowia lipolytica Strain W29/CLIB89 Shows Transposable Element Diversity.</title>
        <authorList>
            <person name="Magnan C."/>
            <person name="Yu J."/>
            <person name="Chang I."/>
            <person name="Jahn E."/>
            <person name="Kanomata Y."/>
            <person name="Wu J."/>
            <person name="Zeller M."/>
            <person name="Oakes M."/>
            <person name="Baldi P."/>
            <person name="Sandmeyer S."/>
        </authorList>
    </citation>
    <scope>NUCLEOTIDE SEQUENCE [LARGE SCALE GENOMIC DNA]</scope>
    <source>
        <strain evidence="2">CLIB89(W29)</strain>
    </source>
</reference>
<proteinExistence type="predicted"/>
<organism evidence="1 2">
    <name type="scientific">Yarrowia lipolytica</name>
    <name type="common">Candida lipolytica</name>
    <dbReference type="NCBI Taxonomy" id="4952"/>
    <lineage>
        <taxon>Eukaryota</taxon>
        <taxon>Fungi</taxon>
        <taxon>Dikarya</taxon>
        <taxon>Ascomycota</taxon>
        <taxon>Saccharomycotina</taxon>
        <taxon>Dipodascomycetes</taxon>
        <taxon>Dipodascales</taxon>
        <taxon>Dipodascales incertae sedis</taxon>
        <taxon>Yarrowia</taxon>
    </lineage>
</organism>
<dbReference type="Proteomes" id="UP000182444">
    <property type="component" value="Chromosome 1E"/>
</dbReference>